<gene>
    <name evidence="2" type="ORF">GKZ89_03835</name>
</gene>
<keyword evidence="3" id="KW-1185">Reference proteome</keyword>
<dbReference type="PROSITE" id="PS50965">
    <property type="entry name" value="NERD"/>
    <property type="match status" value="1"/>
</dbReference>
<evidence type="ECO:0000313" key="3">
    <source>
        <dbReference type="Proteomes" id="UP000434639"/>
    </source>
</evidence>
<dbReference type="AlphaFoldDB" id="A0A7X2V3C5"/>
<dbReference type="RefSeq" id="WP_155111020.1">
    <property type="nucleotide sequence ID" value="NZ_WMIB01000001.1"/>
</dbReference>
<protein>
    <submittedName>
        <fullName evidence="2">NERD domain-containing protein</fullName>
    </submittedName>
</protein>
<proteinExistence type="predicted"/>
<dbReference type="Pfam" id="PF08378">
    <property type="entry name" value="NERD"/>
    <property type="match status" value="1"/>
</dbReference>
<sequence>MWGFSVPSWCRKNRYCVVKSLFDIVLKSIDTINHSIDKLLNAIDKIHHAIDTALIFFKKKEPNQPRSNTTCYERSNSMIIKPLSYPLALKQLEAIQKRLPPEHPKAEKVNQQLMMKSAGYKGEKNLEYPLSFLDSDTYSIFFDLRLFDGKHHFQMDALILSSSFIVILEVKNIAGTLYFDTGFNQLIRTYNNTQESFPDPLIQIKRQEAQFTIWCKQQSIPEIPIHSFVVISSPKTILTASPDQPPPHHSVIPNLMVHKKILELTNKFSDNLILAHELHQVGLKLLANHSSAKVNMLQTMQIEKYEIQPGVICDHCRFLPLEYVRRQGWKCSRCSKYTIDGAQKALRDYGLIINRRISTKDAKLFLKTNSGPLVRSLFKSMDLYPVGRSRSYQYVIPHA</sequence>
<evidence type="ECO:0000259" key="1">
    <source>
        <dbReference type="PROSITE" id="PS50965"/>
    </source>
</evidence>
<accession>A0A7X2V3C5</accession>
<dbReference type="EMBL" id="WMIB01000001">
    <property type="protein sequence ID" value="MTH52527.1"/>
    <property type="molecule type" value="Genomic_DNA"/>
</dbReference>
<evidence type="ECO:0000313" key="2">
    <source>
        <dbReference type="EMBL" id="MTH52527.1"/>
    </source>
</evidence>
<dbReference type="InterPro" id="IPR011528">
    <property type="entry name" value="NERD"/>
</dbReference>
<name>A0A7X2V3C5_9BACI</name>
<dbReference type="OrthoDB" id="569879at2"/>
<reference evidence="2 3" key="1">
    <citation type="journal article" date="2017" name="Int. J. Syst. Evol. Microbiol.">
        <title>Bacillus mangrovi sp. nov., isolated from a sediment sample from a mangrove forest.</title>
        <authorList>
            <person name="Gupta V."/>
            <person name="Singh P.K."/>
            <person name="Korpole S."/>
            <person name="Tanuku N.R.S."/>
            <person name="Pinnaka A.K."/>
        </authorList>
    </citation>
    <scope>NUCLEOTIDE SEQUENCE [LARGE SCALE GENOMIC DNA]</scope>
    <source>
        <strain evidence="2 3">KCTC 33872</strain>
    </source>
</reference>
<feature type="domain" description="NERD" evidence="1">
    <location>
        <begin position="118"/>
        <end position="234"/>
    </location>
</feature>
<organism evidence="2 3">
    <name type="scientific">Metabacillus mangrovi</name>
    <dbReference type="NCBI Taxonomy" id="1491830"/>
    <lineage>
        <taxon>Bacteria</taxon>
        <taxon>Bacillati</taxon>
        <taxon>Bacillota</taxon>
        <taxon>Bacilli</taxon>
        <taxon>Bacillales</taxon>
        <taxon>Bacillaceae</taxon>
        <taxon>Metabacillus</taxon>
    </lineage>
</organism>
<comment type="caution">
    <text evidence="2">The sequence shown here is derived from an EMBL/GenBank/DDBJ whole genome shotgun (WGS) entry which is preliminary data.</text>
</comment>
<dbReference type="Proteomes" id="UP000434639">
    <property type="component" value="Unassembled WGS sequence"/>
</dbReference>